<feature type="region of interest" description="Disordered" evidence="2">
    <location>
        <begin position="423"/>
        <end position="459"/>
    </location>
</feature>
<name>K8F6L4_9CHLO</name>
<feature type="compositionally biased region" description="Acidic residues" evidence="2">
    <location>
        <begin position="592"/>
        <end position="610"/>
    </location>
</feature>
<dbReference type="AlphaFoldDB" id="K8F6L4"/>
<accession>K8F6L4</accession>
<feature type="compositionally biased region" description="Basic and acidic residues" evidence="2">
    <location>
        <begin position="447"/>
        <end position="457"/>
    </location>
</feature>
<dbReference type="GeneID" id="19015112"/>
<feature type="region of interest" description="Disordered" evidence="2">
    <location>
        <begin position="165"/>
        <end position="188"/>
    </location>
</feature>
<feature type="compositionally biased region" description="Basic and acidic residues" evidence="2">
    <location>
        <begin position="259"/>
        <end position="307"/>
    </location>
</feature>
<proteinExistence type="predicted"/>
<feature type="coiled-coil region" evidence="1">
    <location>
        <begin position="363"/>
        <end position="418"/>
    </location>
</feature>
<dbReference type="Proteomes" id="UP000198341">
    <property type="component" value="Chromosome 6"/>
</dbReference>
<evidence type="ECO:0000256" key="1">
    <source>
        <dbReference type="SAM" id="Coils"/>
    </source>
</evidence>
<dbReference type="KEGG" id="bpg:Bathy06g01320"/>
<evidence type="ECO:0000256" key="2">
    <source>
        <dbReference type="SAM" id="MobiDB-lite"/>
    </source>
</evidence>
<gene>
    <name evidence="3" type="ORF">Bathy06g01320</name>
</gene>
<feature type="compositionally biased region" description="Basic and acidic residues" evidence="2">
    <location>
        <begin position="48"/>
        <end position="68"/>
    </location>
</feature>
<keyword evidence="4" id="KW-1185">Reference proteome</keyword>
<keyword evidence="1" id="KW-0175">Coiled coil</keyword>
<feature type="region of interest" description="Disordered" evidence="2">
    <location>
        <begin position="27"/>
        <end position="72"/>
    </location>
</feature>
<feature type="compositionally biased region" description="Polar residues" evidence="2">
    <location>
        <begin position="106"/>
        <end position="116"/>
    </location>
</feature>
<evidence type="ECO:0000313" key="3">
    <source>
        <dbReference type="EMBL" id="CCO17228.1"/>
    </source>
</evidence>
<protein>
    <submittedName>
        <fullName evidence="3">Uncharacterized protein</fullName>
    </submittedName>
</protein>
<evidence type="ECO:0000313" key="4">
    <source>
        <dbReference type="Proteomes" id="UP000198341"/>
    </source>
</evidence>
<sequence length="610" mass="71782">MYRPEHSPEKRSSSFLRLHTVGDERVLSETNFATTREREQQRFNSSFETRDEGKEKEERAESATRRAEASSSNAILERFLKKLERDLQREEKKNGVSGAQFFGTEQHPQNRLQNQKETTDDAFHLLRKTLEESKSSLENERIAYASNVLELERAKRDVISRTKEAMEEAKRTREMEDRENKTKERGMREEIDRLKRTVRDFERKKENEIEVVERRCVDAVNRAKEKELKIEEACKEKMRRMSEEKIRDLETMQMKHNMEMEHVRSKLGEKSEDESEIRKKMREMESELEKARRDARRAKEEKERLREQAGVARKKLEELMETMKTRDTSRDAEIELIREESGRREEEFMETVKMNELKRDREVAELLERSERDAKMIARLEKRAQTAETASIAVKFLCEEAQKSIEDSEIAAAYAERRAARLASGFGSSSSSSDVSSSDDDDDDNEYNNKEEKEKSKVKFRKRADAANLRLERSLRDARATLRECIERKKTMLLETEYDDVNDENDAASYEEKRREVFAFNVVKDVADIRVSFLTRAIASVRLSRRCGALEGLIAGRADRTVDEDEEEYGKNIRKDDDEDNYRSMNNTINTIEEEEDEDDDDDDLDYVSW</sequence>
<feature type="region of interest" description="Disordered" evidence="2">
    <location>
        <begin position="89"/>
        <end position="116"/>
    </location>
</feature>
<dbReference type="RefSeq" id="XP_007512628.1">
    <property type="nucleotide sequence ID" value="XM_007512566.1"/>
</dbReference>
<feature type="region of interest" description="Disordered" evidence="2">
    <location>
        <begin position="564"/>
        <end position="610"/>
    </location>
</feature>
<feature type="compositionally biased region" description="Acidic residues" evidence="2">
    <location>
        <begin position="437"/>
        <end position="446"/>
    </location>
</feature>
<feature type="region of interest" description="Disordered" evidence="2">
    <location>
        <begin position="259"/>
        <end position="309"/>
    </location>
</feature>
<organism evidence="3 4">
    <name type="scientific">Bathycoccus prasinos</name>
    <dbReference type="NCBI Taxonomy" id="41875"/>
    <lineage>
        <taxon>Eukaryota</taxon>
        <taxon>Viridiplantae</taxon>
        <taxon>Chlorophyta</taxon>
        <taxon>Mamiellophyceae</taxon>
        <taxon>Mamiellales</taxon>
        <taxon>Bathycoccaceae</taxon>
        <taxon>Bathycoccus</taxon>
    </lineage>
</organism>
<dbReference type="EMBL" id="FO082273">
    <property type="protein sequence ID" value="CCO17228.1"/>
    <property type="molecule type" value="Genomic_DNA"/>
</dbReference>
<reference evidence="3 4" key="1">
    <citation type="submission" date="2011-10" db="EMBL/GenBank/DDBJ databases">
        <authorList>
            <person name="Genoscope - CEA"/>
        </authorList>
    </citation>
    <scope>NUCLEOTIDE SEQUENCE [LARGE SCALE GENOMIC DNA]</scope>
    <source>
        <strain evidence="3 4">RCC 1105</strain>
    </source>
</reference>